<reference evidence="4 5" key="1">
    <citation type="submission" date="2023-08" db="EMBL/GenBank/DDBJ databases">
        <title>Black Yeasts Isolated from many extreme environments.</title>
        <authorList>
            <person name="Coleine C."/>
            <person name="Stajich J.E."/>
            <person name="Selbmann L."/>
        </authorList>
    </citation>
    <scope>NUCLEOTIDE SEQUENCE [LARGE SCALE GENOMIC DNA]</scope>
    <source>
        <strain evidence="4 5">CCFEE 5792</strain>
    </source>
</reference>
<evidence type="ECO:0008006" key="6">
    <source>
        <dbReference type="Google" id="ProtNLM"/>
    </source>
</evidence>
<dbReference type="Proteomes" id="UP001358417">
    <property type="component" value="Unassembled WGS sequence"/>
</dbReference>
<sequence>MAADKVATGVLAPHRVQKPRQSRARGLRTSTASRAASAESSVMKVGLHELGTRPPGNVHSDVNSGVAPDQHPAEAALDPSVLDTLNASEDHDQSSDASSENTEDQAVELYHDGNGFQALQALSEGNEPVVDIASTSQELFVDNGMFSNGTPFADFDTSSFTFSSAVSPGTAPFQWYDLLAQDALDNLDKHSFLNQDTQWNFDPRSLSRRPSISQIAQTNVDSGNVGPGTGTQPETHIAAVQDLTKVTNNLNPAWNTQEPIILQADEALYMQHYVREVAPVLDLFDPSKHFGNVVPHLALRNIGLMKALLAVAARHVSLDTIHTVSNMSPTSGGTREFFDSHKTHRQAATQYYYETLGYLARSMQLPSYTRSSEILATAIMISTYEMFDGSRDEWDRHLRGAFWIQRSQDNDGESRGIREAVWWAWVRQDIWAAIRERRRTLTIWRPKKPLAHLNSDELATRVVYLLAKAISYASKEAAESQDLGKRLEEGNVLLQTLEEWFAALPKSYQPIISASDSDEVFESIWIHPPSHAAAIQSYCLAKILISLNKPSAGSLSSYHECQNILRDASKTICGLAKAPHASDPASAFISFQCLFGGKY</sequence>
<dbReference type="PANTHER" id="PTHR37534">
    <property type="entry name" value="TRANSCRIPTIONAL ACTIVATOR PROTEIN UGA3"/>
    <property type="match status" value="1"/>
</dbReference>
<evidence type="ECO:0000256" key="2">
    <source>
        <dbReference type="ARBA" id="ARBA00023242"/>
    </source>
</evidence>
<comment type="caution">
    <text evidence="4">The sequence shown here is derived from an EMBL/GenBank/DDBJ whole genome shotgun (WGS) entry which is preliminary data.</text>
</comment>
<proteinExistence type="predicted"/>
<keyword evidence="5" id="KW-1185">Reference proteome</keyword>
<dbReference type="PANTHER" id="PTHR37534:SF3">
    <property type="entry name" value="ZN(II)2CYS6 TRANSCRIPTION FACTOR (EUROFUNG)"/>
    <property type="match status" value="1"/>
</dbReference>
<dbReference type="InterPro" id="IPR021858">
    <property type="entry name" value="Fun_TF"/>
</dbReference>
<dbReference type="EMBL" id="JAVRRD010000042">
    <property type="protein sequence ID" value="KAK5044851.1"/>
    <property type="molecule type" value="Genomic_DNA"/>
</dbReference>
<organism evidence="4 5">
    <name type="scientific">Exophiala bonariae</name>
    <dbReference type="NCBI Taxonomy" id="1690606"/>
    <lineage>
        <taxon>Eukaryota</taxon>
        <taxon>Fungi</taxon>
        <taxon>Dikarya</taxon>
        <taxon>Ascomycota</taxon>
        <taxon>Pezizomycotina</taxon>
        <taxon>Eurotiomycetes</taxon>
        <taxon>Chaetothyriomycetidae</taxon>
        <taxon>Chaetothyriales</taxon>
        <taxon>Herpotrichiellaceae</taxon>
        <taxon>Exophiala</taxon>
    </lineage>
</organism>
<comment type="subcellular location">
    <subcellularLocation>
        <location evidence="1">Nucleus</location>
    </subcellularLocation>
</comment>
<dbReference type="GeneID" id="89978547"/>
<keyword evidence="2" id="KW-0539">Nucleus</keyword>
<name>A0AAV9MVX9_9EURO</name>
<feature type="compositionally biased region" description="Low complexity" evidence="3">
    <location>
        <begin position="27"/>
        <end position="41"/>
    </location>
</feature>
<dbReference type="AlphaFoldDB" id="A0AAV9MVX9"/>
<dbReference type="CDD" id="cd12148">
    <property type="entry name" value="fungal_TF_MHR"/>
    <property type="match status" value="1"/>
</dbReference>
<evidence type="ECO:0000313" key="5">
    <source>
        <dbReference type="Proteomes" id="UP001358417"/>
    </source>
</evidence>
<evidence type="ECO:0000256" key="3">
    <source>
        <dbReference type="SAM" id="MobiDB-lite"/>
    </source>
</evidence>
<dbReference type="GO" id="GO:0005634">
    <property type="term" value="C:nucleus"/>
    <property type="evidence" value="ECO:0007669"/>
    <property type="project" value="UniProtKB-SubCell"/>
</dbReference>
<dbReference type="GO" id="GO:0003700">
    <property type="term" value="F:DNA-binding transcription factor activity"/>
    <property type="evidence" value="ECO:0007669"/>
    <property type="project" value="TreeGrafter"/>
</dbReference>
<dbReference type="Pfam" id="PF11951">
    <property type="entry name" value="Fungal_trans_2"/>
    <property type="match status" value="1"/>
</dbReference>
<feature type="region of interest" description="Disordered" evidence="3">
    <location>
        <begin position="1"/>
        <end position="72"/>
    </location>
</feature>
<dbReference type="GO" id="GO:0000976">
    <property type="term" value="F:transcription cis-regulatory region binding"/>
    <property type="evidence" value="ECO:0007669"/>
    <property type="project" value="TreeGrafter"/>
</dbReference>
<dbReference type="RefSeq" id="XP_064700501.1">
    <property type="nucleotide sequence ID" value="XM_064853926.1"/>
</dbReference>
<evidence type="ECO:0000256" key="1">
    <source>
        <dbReference type="ARBA" id="ARBA00004123"/>
    </source>
</evidence>
<accession>A0AAV9MVX9</accession>
<protein>
    <recommendedName>
        <fullName evidence="6">Transcription factor domain-containing protein</fullName>
    </recommendedName>
</protein>
<evidence type="ECO:0000313" key="4">
    <source>
        <dbReference type="EMBL" id="KAK5044851.1"/>
    </source>
</evidence>
<gene>
    <name evidence="4" type="ORF">LTR84_010389</name>
</gene>
<dbReference type="GO" id="GO:0045944">
    <property type="term" value="P:positive regulation of transcription by RNA polymerase II"/>
    <property type="evidence" value="ECO:0007669"/>
    <property type="project" value="TreeGrafter"/>
</dbReference>
<feature type="compositionally biased region" description="Basic residues" evidence="3">
    <location>
        <begin position="15"/>
        <end position="26"/>
    </location>
</feature>